<name>A0A9R1UQ29_LACSA</name>
<dbReference type="AlphaFoldDB" id="A0A9R1UQ29"/>
<sequence>MFYEGVAMIIYKTTHLPDFYELPSKIIMEEARKGVLTNNRKILPILMYVDSVVEDMVVDDFPAGIEAIPIIINLKNVQSGVPPLSAMDYIPTMGFSQLYNMGIHHAISKSAIWIH</sequence>
<accession>A0A9R1UQ29</accession>
<proteinExistence type="predicted"/>
<dbReference type="Proteomes" id="UP000235145">
    <property type="component" value="Unassembled WGS sequence"/>
</dbReference>
<reference evidence="1 2" key="1">
    <citation type="journal article" date="2017" name="Nat. Commun.">
        <title>Genome assembly with in vitro proximity ligation data and whole-genome triplication in lettuce.</title>
        <authorList>
            <person name="Reyes-Chin-Wo S."/>
            <person name="Wang Z."/>
            <person name="Yang X."/>
            <person name="Kozik A."/>
            <person name="Arikit S."/>
            <person name="Song C."/>
            <person name="Xia L."/>
            <person name="Froenicke L."/>
            <person name="Lavelle D.O."/>
            <person name="Truco M.J."/>
            <person name="Xia R."/>
            <person name="Zhu S."/>
            <person name="Xu C."/>
            <person name="Xu H."/>
            <person name="Xu X."/>
            <person name="Cox K."/>
            <person name="Korf I."/>
            <person name="Meyers B.C."/>
            <person name="Michelmore R.W."/>
        </authorList>
    </citation>
    <scope>NUCLEOTIDE SEQUENCE [LARGE SCALE GENOMIC DNA]</scope>
    <source>
        <strain evidence="2">cv. Salinas</strain>
        <tissue evidence="1">Seedlings</tissue>
    </source>
</reference>
<protein>
    <submittedName>
        <fullName evidence="1">Uncharacterized protein</fullName>
    </submittedName>
</protein>
<comment type="caution">
    <text evidence="1">The sequence shown here is derived from an EMBL/GenBank/DDBJ whole genome shotgun (WGS) entry which is preliminary data.</text>
</comment>
<evidence type="ECO:0000313" key="2">
    <source>
        <dbReference type="Proteomes" id="UP000235145"/>
    </source>
</evidence>
<dbReference type="EMBL" id="NBSK02000008">
    <property type="protein sequence ID" value="KAJ0191615.1"/>
    <property type="molecule type" value="Genomic_DNA"/>
</dbReference>
<organism evidence="1 2">
    <name type="scientific">Lactuca sativa</name>
    <name type="common">Garden lettuce</name>
    <dbReference type="NCBI Taxonomy" id="4236"/>
    <lineage>
        <taxon>Eukaryota</taxon>
        <taxon>Viridiplantae</taxon>
        <taxon>Streptophyta</taxon>
        <taxon>Embryophyta</taxon>
        <taxon>Tracheophyta</taxon>
        <taxon>Spermatophyta</taxon>
        <taxon>Magnoliopsida</taxon>
        <taxon>eudicotyledons</taxon>
        <taxon>Gunneridae</taxon>
        <taxon>Pentapetalae</taxon>
        <taxon>asterids</taxon>
        <taxon>campanulids</taxon>
        <taxon>Asterales</taxon>
        <taxon>Asteraceae</taxon>
        <taxon>Cichorioideae</taxon>
        <taxon>Cichorieae</taxon>
        <taxon>Lactucinae</taxon>
        <taxon>Lactuca</taxon>
    </lineage>
</organism>
<keyword evidence="2" id="KW-1185">Reference proteome</keyword>
<gene>
    <name evidence="1" type="ORF">LSAT_V11C800440540</name>
</gene>
<evidence type="ECO:0000313" key="1">
    <source>
        <dbReference type="EMBL" id="KAJ0191615.1"/>
    </source>
</evidence>